<dbReference type="RefSeq" id="WP_119546269.1">
    <property type="nucleotide sequence ID" value="NZ_QXIR01000007.1"/>
</dbReference>
<name>A0A3A1R1T8_9BACI</name>
<sequence length="221" mass="25446">MKKQEPLINLASYKRKKQQQAEGHAEALYKQSLLFLERETNIREKVRAKFIFSKKYSISLEGVPEGADLDTLFRQWLLFDYKTAANKTVFHQFLNKNAGEMAEPDRMLGALFLTAAWEPVEVLEIDCDENSLIVQNRIHKHKEMVMCPSRQDPLLKTGDLVFMRKIPLVTKGMLIGPPFRVKDGGIFAGLMNQYESMSKDLSITWRSYLKENAARFIALSL</sequence>
<dbReference type="OrthoDB" id="2989520at2"/>
<protein>
    <submittedName>
        <fullName evidence="1">Uncharacterized protein</fullName>
    </submittedName>
</protein>
<accession>A0A3A1R1T8</accession>
<evidence type="ECO:0000313" key="1">
    <source>
        <dbReference type="EMBL" id="RIW35704.1"/>
    </source>
</evidence>
<comment type="caution">
    <text evidence="1">The sequence shown here is derived from an EMBL/GenBank/DDBJ whole genome shotgun (WGS) entry which is preliminary data.</text>
</comment>
<dbReference type="AlphaFoldDB" id="A0A3A1R1T8"/>
<organism evidence="1 2">
    <name type="scientific">Bacillus salacetis</name>
    <dbReference type="NCBI Taxonomy" id="2315464"/>
    <lineage>
        <taxon>Bacteria</taxon>
        <taxon>Bacillati</taxon>
        <taxon>Bacillota</taxon>
        <taxon>Bacilli</taxon>
        <taxon>Bacillales</taxon>
        <taxon>Bacillaceae</taxon>
        <taxon>Bacillus</taxon>
    </lineage>
</organism>
<keyword evidence="2" id="KW-1185">Reference proteome</keyword>
<evidence type="ECO:0000313" key="2">
    <source>
        <dbReference type="Proteomes" id="UP000265801"/>
    </source>
</evidence>
<reference evidence="1 2" key="1">
    <citation type="submission" date="2018-09" db="EMBL/GenBank/DDBJ databases">
        <title>Bacillus saliacetes sp. nov., isolated from Thai shrimp paste (Ka-pi).</title>
        <authorList>
            <person name="Daroonpunt R."/>
            <person name="Tanasupawat S."/>
            <person name="Yiamsombut S."/>
        </authorList>
    </citation>
    <scope>NUCLEOTIDE SEQUENCE [LARGE SCALE GENOMIC DNA]</scope>
    <source>
        <strain evidence="1 2">SKP7-4</strain>
    </source>
</reference>
<proteinExistence type="predicted"/>
<dbReference type="Proteomes" id="UP000265801">
    <property type="component" value="Unassembled WGS sequence"/>
</dbReference>
<dbReference type="EMBL" id="QXIR01000007">
    <property type="protein sequence ID" value="RIW35704.1"/>
    <property type="molecule type" value="Genomic_DNA"/>
</dbReference>
<gene>
    <name evidence="1" type="ORF">D3H55_07430</name>
</gene>